<dbReference type="RefSeq" id="WP_089303836.1">
    <property type="nucleotide sequence ID" value="NZ_FZOO01000001.1"/>
</dbReference>
<dbReference type="Pfam" id="PF08310">
    <property type="entry name" value="LGFP"/>
    <property type="match status" value="4"/>
</dbReference>
<dbReference type="AlphaFoldDB" id="A0A239AYL5"/>
<dbReference type="SUPFAM" id="SSF56601">
    <property type="entry name" value="beta-lactamase/transpeptidase-like"/>
    <property type="match status" value="1"/>
</dbReference>
<evidence type="ECO:0000256" key="1">
    <source>
        <dbReference type="SAM" id="MobiDB-lite"/>
    </source>
</evidence>
<dbReference type="Proteomes" id="UP000198373">
    <property type="component" value="Unassembled WGS sequence"/>
</dbReference>
<feature type="signal peptide" evidence="2">
    <location>
        <begin position="1"/>
        <end position="21"/>
    </location>
</feature>
<evidence type="ECO:0000259" key="3">
    <source>
        <dbReference type="Pfam" id="PF13354"/>
    </source>
</evidence>
<dbReference type="GO" id="GO:0008800">
    <property type="term" value="F:beta-lactamase activity"/>
    <property type="evidence" value="ECO:0007669"/>
    <property type="project" value="InterPro"/>
</dbReference>
<dbReference type="EMBL" id="FZOO01000001">
    <property type="protein sequence ID" value="SNS00589.1"/>
    <property type="molecule type" value="Genomic_DNA"/>
</dbReference>
<accession>A0A239AYL5</accession>
<evidence type="ECO:0000313" key="4">
    <source>
        <dbReference type="EMBL" id="SNS00589.1"/>
    </source>
</evidence>
<feature type="chain" id="PRO_5039148405" evidence="2">
    <location>
        <begin position="22"/>
        <end position="547"/>
    </location>
</feature>
<keyword evidence="5" id="KW-1185">Reference proteome</keyword>
<feature type="domain" description="Beta-lactamase class A catalytic" evidence="3">
    <location>
        <begin position="100"/>
        <end position="246"/>
    </location>
</feature>
<dbReference type="InterPro" id="IPR012338">
    <property type="entry name" value="Beta-lactam/transpept-like"/>
</dbReference>
<sequence>MRWVRSLVAVVLALAITCSGAGVARADPTRGLVDAGAAEAAARGTTAGIAVLDRATGRYTDNGAKAHQRFGSASLVKLFIADSVLRRASLGEIGLGQADRDALGRMLRSSDDAAASRLWSRFGGSGIVHDVIRRYGLHETRPPANPRYWGLTQVTAHDLVVFYAGMLSGAGGLPAHDRDLVVDQLRRATVHGTDGVHQWFGLRDGLPHERVLGIKQGWMCCFADGYTWRHTTGLVGEDARYVVVVLARDERSRGSAHTTTSSTRIVQRMFPAGLVPRVQGAIGTRWYRMGGHTSRLGLPVGEEIALPGGATSHFRGGAIYWSPGTGAHWVTGAIRRTWEATGAERGRLGYPTSDEITLRGGAGSRFQGGAIYWSPGTGAHWVTGAIRRTWEATGAERGRLGYPTSDEITLRGGAGSRFQGGAIYWSPDTGAHWVTGAIRRTWEATGAERGRLGYPTSDEITLRGGAGSRFQGGAIYWSPDTGAHWVTGAIRRTWEATGAERGRLGYPTSDPRPVAGGTRVDFEHGSLTETSSGRVVTSGTRTAGGTP</sequence>
<dbReference type="InterPro" id="IPR013207">
    <property type="entry name" value="LGFP"/>
</dbReference>
<dbReference type="PANTHER" id="PTHR35333">
    <property type="entry name" value="BETA-LACTAMASE"/>
    <property type="match status" value="1"/>
</dbReference>
<dbReference type="InterPro" id="IPR045155">
    <property type="entry name" value="Beta-lactam_cat"/>
</dbReference>
<dbReference type="OrthoDB" id="4981298at2"/>
<dbReference type="GO" id="GO:0046677">
    <property type="term" value="P:response to antibiotic"/>
    <property type="evidence" value="ECO:0007669"/>
    <property type="project" value="InterPro"/>
</dbReference>
<gene>
    <name evidence="4" type="ORF">SAMN06893096_101312</name>
</gene>
<dbReference type="PANTHER" id="PTHR35333:SF3">
    <property type="entry name" value="BETA-LACTAMASE-TYPE TRANSPEPTIDASE FOLD CONTAINING PROTEIN"/>
    <property type="match status" value="1"/>
</dbReference>
<reference evidence="5" key="1">
    <citation type="submission" date="2017-06" db="EMBL/GenBank/DDBJ databases">
        <authorList>
            <person name="Varghese N."/>
            <person name="Submissions S."/>
        </authorList>
    </citation>
    <scope>NUCLEOTIDE SEQUENCE [LARGE SCALE GENOMIC DNA]</scope>
    <source>
        <strain evidence="5">DSM 46839</strain>
    </source>
</reference>
<dbReference type="Pfam" id="PF13354">
    <property type="entry name" value="Beta-lactamase2"/>
    <property type="match status" value="1"/>
</dbReference>
<evidence type="ECO:0000256" key="2">
    <source>
        <dbReference type="SAM" id="SignalP"/>
    </source>
</evidence>
<organism evidence="4 5">
    <name type="scientific">Geodermatophilus pulveris</name>
    <dbReference type="NCBI Taxonomy" id="1564159"/>
    <lineage>
        <taxon>Bacteria</taxon>
        <taxon>Bacillati</taxon>
        <taxon>Actinomycetota</taxon>
        <taxon>Actinomycetes</taxon>
        <taxon>Geodermatophilales</taxon>
        <taxon>Geodermatophilaceae</taxon>
        <taxon>Geodermatophilus</taxon>
    </lineage>
</organism>
<evidence type="ECO:0000313" key="5">
    <source>
        <dbReference type="Proteomes" id="UP000198373"/>
    </source>
</evidence>
<name>A0A239AYL5_9ACTN</name>
<dbReference type="Gene3D" id="3.40.710.10">
    <property type="entry name" value="DD-peptidase/beta-lactamase superfamily"/>
    <property type="match status" value="1"/>
</dbReference>
<feature type="region of interest" description="Disordered" evidence="1">
    <location>
        <begin position="501"/>
        <end position="520"/>
    </location>
</feature>
<keyword evidence="2" id="KW-0732">Signal</keyword>
<protein>
    <submittedName>
        <fullName evidence="4">Beta-lactamase enzyme family protein</fullName>
    </submittedName>
</protein>
<dbReference type="InterPro" id="IPR000871">
    <property type="entry name" value="Beta-lactam_class-A"/>
</dbReference>
<proteinExistence type="predicted"/>
<dbReference type="GO" id="GO:0030655">
    <property type="term" value="P:beta-lactam antibiotic catabolic process"/>
    <property type="evidence" value="ECO:0007669"/>
    <property type="project" value="InterPro"/>
</dbReference>